<sequence length="380" mass="38345">MRKIILVPDSFKGSLTAAEVCDILGEVFSRHFPEAELVRVPLADGGEGSTAAFLSAVGGERRVVRVQGPFGEEVRAPYAILPGKHTAVIEMAACAGLPLAQAAGRLDPGRATTYGVGQMILDALQIGCREILLCLGGSATNDGGAGCAAALGVRFLDSSGRSFVPVGDTLQNIAHIDLLGRAPVLAGATLKVLCDIKNPLCGPRGAAAVFAPQKGASPDEVLRLDAGLAHLAAVAEADLGVSVINLPGAGAAGGMGAGAVAFLGATLCPGIDLLLDLVGFDGLLKDASLVLTGEGCIDGQTAQGKVIAGVARRARVAGVPVIAFGGVIGEGAWALYDMGVTAMVAADRAALPFEQAAPRAAADLRRAAEDACRLMTLNAR</sequence>
<dbReference type="SUPFAM" id="SSF110738">
    <property type="entry name" value="Glycerate kinase I"/>
    <property type="match status" value="1"/>
</dbReference>
<dbReference type="Gene3D" id="3.40.50.10350">
    <property type="entry name" value="Glycerate kinase, domain 1"/>
    <property type="match status" value="1"/>
</dbReference>
<evidence type="ECO:0000256" key="1">
    <source>
        <dbReference type="ARBA" id="ARBA00006284"/>
    </source>
</evidence>
<evidence type="ECO:0000313" key="5">
    <source>
        <dbReference type="EMBL" id="MBE5037933.1"/>
    </source>
</evidence>
<dbReference type="EMBL" id="JADCKC010000002">
    <property type="protein sequence ID" value="MBE5037933.1"/>
    <property type="molecule type" value="Genomic_DNA"/>
</dbReference>
<dbReference type="PANTHER" id="PTHR21599">
    <property type="entry name" value="GLYCERATE KINASE"/>
    <property type="match status" value="1"/>
</dbReference>
<comment type="similarity">
    <text evidence="1 4">Belongs to the glycerate kinase type-1 family.</text>
</comment>
<dbReference type="Pfam" id="PF02595">
    <property type="entry name" value="Gly_kinase"/>
    <property type="match status" value="1"/>
</dbReference>
<evidence type="ECO:0000256" key="2">
    <source>
        <dbReference type="ARBA" id="ARBA00022679"/>
    </source>
</evidence>
<accession>A0ABR9R492</accession>
<keyword evidence="6" id="KW-1185">Reference proteome</keyword>
<dbReference type="PIRSF" id="PIRSF006078">
    <property type="entry name" value="GlxK"/>
    <property type="match status" value="1"/>
</dbReference>
<gene>
    <name evidence="5" type="ORF">INF35_09070</name>
</gene>
<protein>
    <submittedName>
        <fullName evidence="5">Glycerate kinase</fullName>
    </submittedName>
</protein>
<dbReference type="InterPro" id="IPR036129">
    <property type="entry name" value="Glycerate_kinase_sf"/>
</dbReference>
<dbReference type="InterPro" id="IPR004381">
    <property type="entry name" value="Glycerate_kinase"/>
</dbReference>
<keyword evidence="3 4" id="KW-0418">Kinase</keyword>
<evidence type="ECO:0000256" key="3">
    <source>
        <dbReference type="ARBA" id="ARBA00022777"/>
    </source>
</evidence>
<dbReference type="Gene3D" id="3.90.1510.10">
    <property type="entry name" value="Glycerate kinase, domain 2"/>
    <property type="match status" value="1"/>
</dbReference>
<proteinExistence type="inferred from homology"/>
<dbReference type="RefSeq" id="WP_193501638.1">
    <property type="nucleotide sequence ID" value="NZ_JADCKC010000002.1"/>
</dbReference>
<evidence type="ECO:0000313" key="6">
    <source>
        <dbReference type="Proteomes" id="UP000768567"/>
    </source>
</evidence>
<dbReference type="NCBIfam" id="TIGR00045">
    <property type="entry name" value="glycerate kinase"/>
    <property type="match status" value="1"/>
</dbReference>
<dbReference type="PANTHER" id="PTHR21599:SF0">
    <property type="entry name" value="GLYCERATE KINASE"/>
    <property type="match status" value="1"/>
</dbReference>
<dbReference type="InterPro" id="IPR018193">
    <property type="entry name" value="Glyc_kinase_flavodox-like_fold"/>
</dbReference>
<reference evidence="5 6" key="1">
    <citation type="submission" date="2020-10" db="EMBL/GenBank/DDBJ databases">
        <title>ChiBAC.</title>
        <authorList>
            <person name="Zenner C."/>
            <person name="Hitch T.C.A."/>
            <person name="Clavel T."/>
        </authorList>
    </citation>
    <scope>NUCLEOTIDE SEQUENCE [LARGE SCALE GENOMIC DNA]</scope>
    <source>
        <strain evidence="5 6">DSM 109015</strain>
    </source>
</reference>
<name>A0ABR9R492_9FIRM</name>
<keyword evidence="2 4" id="KW-0808">Transferase</keyword>
<dbReference type="Proteomes" id="UP000768567">
    <property type="component" value="Unassembled WGS sequence"/>
</dbReference>
<comment type="caution">
    <text evidence="5">The sequence shown here is derived from an EMBL/GenBank/DDBJ whole genome shotgun (WGS) entry which is preliminary data.</text>
</comment>
<dbReference type="InterPro" id="IPR018197">
    <property type="entry name" value="Glycerate_kinase_RE-like"/>
</dbReference>
<dbReference type="GO" id="GO:0016301">
    <property type="term" value="F:kinase activity"/>
    <property type="evidence" value="ECO:0007669"/>
    <property type="project" value="UniProtKB-KW"/>
</dbReference>
<organism evidence="5 6">
    <name type="scientific">Gemmiger gallinarum</name>
    <dbReference type="NCBI Taxonomy" id="2779354"/>
    <lineage>
        <taxon>Bacteria</taxon>
        <taxon>Bacillati</taxon>
        <taxon>Bacillota</taxon>
        <taxon>Clostridia</taxon>
        <taxon>Eubacteriales</taxon>
        <taxon>Gemmiger</taxon>
    </lineage>
</organism>
<evidence type="ECO:0000256" key="4">
    <source>
        <dbReference type="PIRNR" id="PIRNR006078"/>
    </source>
</evidence>